<feature type="transmembrane region" description="Helical" evidence="5">
    <location>
        <begin position="163"/>
        <end position="183"/>
    </location>
</feature>
<protein>
    <recommendedName>
        <fullName evidence="6">Fatty acid hydroxylase domain-containing protein</fullName>
    </recommendedName>
</protein>
<evidence type="ECO:0000256" key="5">
    <source>
        <dbReference type="SAM" id="Phobius"/>
    </source>
</evidence>
<reference evidence="9" key="1">
    <citation type="submission" date="2021-02" db="EMBL/GenBank/DDBJ databases">
        <authorList>
            <person name="Nowell W R."/>
        </authorList>
    </citation>
    <scope>NUCLEOTIDE SEQUENCE</scope>
</reference>
<dbReference type="Pfam" id="PF04116">
    <property type="entry name" value="FA_hydroxylase"/>
    <property type="match status" value="1"/>
</dbReference>
<dbReference type="EMBL" id="CAJNRE010014946">
    <property type="protein sequence ID" value="CAF2133097.1"/>
    <property type="molecule type" value="Genomic_DNA"/>
</dbReference>
<evidence type="ECO:0000256" key="2">
    <source>
        <dbReference type="ARBA" id="ARBA00022692"/>
    </source>
</evidence>
<evidence type="ECO:0000256" key="3">
    <source>
        <dbReference type="ARBA" id="ARBA00022989"/>
    </source>
</evidence>
<sequence>MSSSSSFLEYAHITLSKQCWYMDHLLPEHLIRVTWCLILMCIYALIELNYLPGKQWKIRRDLHASSKEIAYYIKSSLLNMLKWHISPLILYDILLHRPNLHIYEAPTWWTLLWKSVGYTIIFDILTHLFHHLTHIHPRVVSFFHRAHAKHHASCGRYVYPWNGFYSSAFESFAGLIFFLGAMIPLQMDPVTRLVSILYIHFVATNIHSGYDFPWMFHNWSRIGRFVWHGSVGHYYHHQFGRKNMSTFWTFLDRLSGTYYDCESHLPTHPNEFIYQRQKMMRKLE</sequence>
<feature type="domain" description="Fatty acid hydroxylase" evidence="6">
    <location>
        <begin position="118"/>
        <end position="257"/>
    </location>
</feature>
<evidence type="ECO:0000313" key="8">
    <source>
        <dbReference type="EMBL" id="CAF1422045.1"/>
    </source>
</evidence>
<evidence type="ECO:0000313" key="11">
    <source>
        <dbReference type="EMBL" id="CAF4094520.1"/>
    </source>
</evidence>
<evidence type="ECO:0000256" key="4">
    <source>
        <dbReference type="ARBA" id="ARBA00023136"/>
    </source>
</evidence>
<comment type="subcellular location">
    <subcellularLocation>
        <location evidence="1">Membrane</location>
    </subcellularLocation>
</comment>
<dbReference type="InterPro" id="IPR050307">
    <property type="entry name" value="Sterol_Desaturase_Related"/>
</dbReference>
<feature type="transmembrane region" description="Helical" evidence="5">
    <location>
        <begin position="30"/>
        <end position="51"/>
    </location>
</feature>
<evidence type="ECO:0000259" key="6">
    <source>
        <dbReference type="Pfam" id="PF04116"/>
    </source>
</evidence>
<dbReference type="GO" id="GO:0016491">
    <property type="term" value="F:oxidoreductase activity"/>
    <property type="evidence" value="ECO:0007669"/>
    <property type="project" value="InterPro"/>
</dbReference>
<dbReference type="InterPro" id="IPR006694">
    <property type="entry name" value="Fatty_acid_hydroxylase"/>
</dbReference>
<name>A0A816WNP5_9BILA</name>
<dbReference type="Proteomes" id="UP000663824">
    <property type="component" value="Unassembled WGS sequence"/>
</dbReference>
<dbReference type="EMBL" id="CAJOBJ010004772">
    <property type="protein sequence ID" value="CAF4010876.1"/>
    <property type="molecule type" value="Genomic_DNA"/>
</dbReference>
<keyword evidence="2 5" id="KW-0812">Transmembrane</keyword>
<dbReference type="Proteomes" id="UP000663834">
    <property type="component" value="Unassembled WGS sequence"/>
</dbReference>
<evidence type="ECO:0000256" key="1">
    <source>
        <dbReference type="ARBA" id="ARBA00004370"/>
    </source>
</evidence>
<dbReference type="Proteomes" id="UP000681967">
    <property type="component" value="Unassembled WGS sequence"/>
</dbReference>
<dbReference type="EMBL" id="CAJNOW010000092">
    <property type="protein sequence ID" value="CAF1233657.1"/>
    <property type="molecule type" value="Genomic_DNA"/>
</dbReference>
<proteinExistence type="predicted"/>
<dbReference type="PANTHER" id="PTHR11863">
    <property type="entry name" value="STEROL DESATURASE"/>
    <property type="match status" value="1"/>
</dbReference>
<dbReference type="GO" id="GO:0005506">
    <property type="term" value="F:iron ion binding"/>
    <property type="evidence" value="ECO:0007669"/>
    <property type="project" value="InterPro"/>
</dbReference>
<comment type="caution">
    <text evidence="9">The sequence shown here is derived from an EMBL/GenBank/DDBJ whole genome shotgun (WGS) entry which is preliminary data.</text>
</comment>
<evidence type="ECO:0000313" key="12">
    <source>
        <dbReference type="Proteomes" id="UP000663824"/>
    </source>
</evidence>
<evidence type="ECO:0000313" key="10">
    <source>
        <dbReference type="EMBL" id="CAF4010876.1"/>
    </source>
</evidence>
<keyword evidence="4 5" id="KW-0472">Membrane</keyword>
<dbReference type="AlphaFoldDB" id="A0A816WNP5"/>
<gene>
    <name evidence="11" type="ORF">BYL167_LOCUS18787</name>
    <name evidence="8" type="ORF">CJN711_LOCUS23058</name>
    <name evidence="10" type="ORF">GIL414_LOCUS12301</name>
    <name evidence="7" type="ORF">KQP761_LOCUS1433</name>
    <name evidence="9" type="ORF">MBJ925_LOCUS27961</name>
</gene>
<dbReference type="GO" id="GO:0008610">
    <property type="term" value="P:lipid biosynthetic process"/>
    <property type="evidence" value="ECO:0007669"/>
    <property type="project" value="InterPro"/>
</dbReference>
<dbReference type="EMBL" id="CAJOBH010007792">
    <property type="protein sequence ID" value="CAF4094520.1"/>
    <property type="molecule type" value="Genomic_DNA"/>
</dbReference>
<evidence type="ECO:0000313" key="7">
    <source>
        <dbReference type="EMBL" id="CAF1233657.1"/>
    </source>
</evidence>
<accession>A0A816WNP5</accession>
<dbReference type="OrthoDB" id="1658724at2759"/>
<organism evidence="9 12">
    <name type="scientific">Rotaria magnacalcarata</name>
    <dbReference type="NCBI Taxonomy" id="392030"/>
    <lineage>
        <taxon>Eukaryota</taxon>
        <taxon>Metazoa</taxon>
        <taxon>Spiralia</taxon>
        <taxon>Gnathifera</taxon>
        <taxon>Rotifera</taxon>
        <taxon>Eurotatoria</taxon>
        <taxon>Bdelloidea</taxon>
        <taxon>Philodinida</taxon>
        <taxon>Philodinidae</taxon>
        <taxon>Rotaria</taxon>
    </lineage>
</organism>
<keyword evidence="3 5" id="KW-1133">Transmembrane helix</keyword>
<evidence type="ECO:0000313" key="9">
    <source>
        <dbReference type="EMBL" id="CAF2133097.1"/>
    </source>
</evidence>
<dbReference type="Proteomes" id="UP000663855">
    <property type="component" value="Unassembled WGS sequence"/>
</dbReference>
<dbReference type="Proteomes" id="UP000681720">
    <property type="component" value="Unassembled WGS sequence"/>
</dbReference>
<dbReference type="EMBL" id="CAJNOV010010805">
    <property type="protein sequence ID" value="CAF1422045.1"/>
    <property type="molecule type" value="Genomic_DNA"/>
</dbReference>
<dbReference type="GO" id="GO:0016020">
    <property type="term" value="C:membrane"/>
    <property type="evidence" value="ECO:0007669"/>
    <property type="project" value="UniProtKB-SubCell"/>
</dbReference>